<keyword evidence="4" id="KW-1185">Reference proteome</keyword>
<gene>
    <name evidence="3" type="ORF">D3H35_20660</name>
</gene>
<dbReference type="PROSITE" id="PS50935">
    <property type="entry name" value="SSB"/>
    <property type="match status" value="1"/>
</dbReference>
<proteinExistence type="predicted"/>
<dbReference type="GO" id="GO:0003697">
    <property type="term" value="F:single-stranded DNA binding"/>
    <property type="evidence" value="ECO:0007669"/>
    <property type="project" value="InterPro"/>
</dbReference>
<comment type="caution">
    <text evidence="3">The sequence shown here is derived from an EMBL/GenBank/DDBJ whole genome shotgun (WGS) entry which is preliminary data.</text>
</comment>
<evidence type="ECO:0000256" key="2">
    <source>
        <dbReference type="PROSITE-ProRule" id="PRU00252"/>
    </source>
</evidence>
<evidence type="ECO:0000313" key="3">
    <source>
        <dbReference type="EMBL" id="RIE03010.1"/>
    </source>
</evidence>
<evidence type="ECO:0000313" key="4">
    <source>
        <dbReference type="Proteomes" id="UP000266340"/>
    </source>
</evidence>
<sequence length="304" mass="35047">MEANPQNSFINHVELTGTLLHIPIQPKMTTVPIYNMSFQTIRPKGIIDQLDLVLFGNDQFHKQFKIGDRIRLEGFIQSNNYDKKGYKVEPLHQAAVENYYELFGEYPSDIVPTYNKTSIINWNKLLNAGLVPAIPDDSMYVSQSIKRRGADMKSVYSLNEHRTVTKSTFHINYQVVIQQYRHEDQPPHPLKGDLNRVHMQGKVDQVLYYNPAYGPRKVPFLSLRVFVNAYGVQSFIHVVCWNQLAQSHQSLKKGDIVWLKGYLQSREYDKDVRTTNGKEKQVTAITREVNATDFKLLAQGDSSR</sequence>
<dbReference type="Gene3D" id="2.40.50.140">
    <property type="entry name" value="Nucleic acid-binding proteins"/>
    <property type="match status" value="2"/>
</dbReference>
<name>A0A398CL76_9BACL</name>
<dbReference type="OrthoDB" id="9780175at2"/>
<protein>
    <recommendedName>
        <fullName evidence="5">Single-stranded DNA-binding protein</fullName>
    </recommendedName>
</protein>
<dbReference type="SUPFAM" id="SSF50249">
    <property type="entry name" value="Nucleic acid-binding proteins"/>
    <property type="match status" value="1"/>
</dbReference>
<keyword evidence="1 2" id="KW-0238">DNA-binding</keyword>
<accession>A0A398CL76</accession>
<organism evidence="3 4">
    <name type="scientific">Cohnella faecalis</name>
    <dbReference type="NCBI Taxonomy" id="2315694"/>
    <lineage>
        <taxon>Bacteria</taxon>
        <taxon>Bacillati</taxon>
        <taxon>Bacillota</taxon>
        <taxon>Bacilli</taxon>
        <taxon>Bacillales</taxon>
        <taxon>Paenibacillaceae</taxon>
        <taxon>Cohnella</taxon>
    </lineage>
</organism>
<dbReference type="EMBL" id="QXJM01000039">
    <property type="protein sequence ID" value="RIE03010.1"/>
    <property type="molecule type" value="Genomic_DNA"/>
</dbReference>
<dbReference type="AlphaFoldDB" id="A0A398CL76"/>
<dbReference type="InterPro" id="IPR012340">
    <property type="entry name" value="NA-bd_OB-fold"/>
</dbReference>
<evidence type="ECO:0008006" key="5">
    <source>
        <dbReference type="Google" id="ProtNLM"/>
    </source>
</evidence>
<dbReference type="InterPro" id="IPR000424">
    <property type="entry name" value="Primosome_PriB/ssb"/>
</dbReference>
<dbReference type="RefSeq" id="WP_119151037.1">
    <property type="nucleotide sequence ID" value="NZ_JBHSOV010000017.1"/>
</dbReference>
<reference evidence="3 4" key="1">
    <citation type="submission" date="2018-09" db="EMBL/GenBank/DDBJ databases">
        <title>Cohnella cavernae sp. nov., isolated from a karst cave.</title>
        <authorList>
            <person name="Zhu H."/>
        </authorList>
    </citation>
    <scope>NUCLEOTIDE SEQUENCE [LARGE SCALE GENOMIC DNA]</scope>
    <source>
        <strain evidence="3 4">K2E09-144</strain>
    </source>
</reference>
<dbReference type="Proteomes" id="UP000266340">
    <property type="component" value="Unassembled WGS sequence"/>
</dbReference>
<evidence type="ECO:0000256" key="1">
    <source>
        <dbReference type="ARBA" id="ARBA00023125"/>
    </source>
</evidence>